<dbReference type="OrthoDB" id="9794834at2"/>
<dbReference type="Gene3D" id="1.10.10.2910">
    <property type="match status" value="1"/>
</dbReference>
<evidence type="ECO:0000259" key="1">
    <source>
        <dbReference type="Pfam" id="PF06114"/>
    </source>
</evidence>
<evidence type="ECO:0000313" key="3">
    <source>
        <dbReference type="EMBL" id="SIO50162.1"/>
    </source>
</evidence>
<sequence>MARNLILSARTSNDIDSRVERVLRGLGNPEPPLRLEDVRELLKLDLAFYTSDDPGLAREAISRIRVAAVQVYRRPALILDAVKKFSLKALYLPDRKRIMLDSAVPLLKHRWNEAHEIGHSLIPWHQDMMHGDNENTVSRDCAEQIETEANFAAGRLLFLRDRFVNEARSSPACLQSIIDLKNTYGNTLSTTLYRFVESVGQETPVVGLMTCHPHVDRRPINFDPASPCRHLIQSHAFHARFSRITEVELFNAVSSYCGRQKGGLLGERELILTDDNGDSHRFFFETFFNRYDALTLGVYLGAEALMVPVSA</sequence>
<dbReference type="InterPro" id="IPR010359">
    <property type="entry name" value="IrrE_HExxH"/>
</dbReference>
<evidence type="ECO:0000313" key="4">
    <source>
        <dbReference type="Proteomes" id="UP000184693"/>
    </source>
</evidence>
<name>A0A1N6JBD6_9BURK</name>
<proteinExistence type="predicted"/>
<protein>
    <recommendedName>
        <fullName evidence="1">IrrE N-terminal-like domain-containing protein</fullName>
    </recommendedName>
</protein>
<feature type="domain" description="IrrE N-terminal-like" evidence="1">
    <location>
        <begin position="86"/>
        <end position="194"/>
    </location>
</feature>
<dbReference type="EMBL" id="FSRU01000001">
    <property type="protein sequence ID" value="SIO41531.1"/>
    <property type="molecule type" value="Genomic_DNA"/>
</dbReference>
<dbReference type="Pfam" id="PF06114">
    <property type="entry name" value="Peptidase_M78"/>
    <property type="match status" value="1"/>
</dbReference>
<organism evidence="2 5">
    <name type="scientific">Paraburkholderia phenazinium</name>
    <dbReference type="NCBI Taxonomy" id="60549"/>
    <lineage>
        <taxon>Bacteria</taxon>
        <taxon>Pseudomonadati</taxon>
        <taxon>Pseudomonadota</taxon>
        <taxon>Betaproteobacteria</taxon>
        <taxon>Burkholderiales</taxon>
        <taxon>Burkholderiaceae</taxon>
        <taxon>Paraburkholderia</taxon>
    </lineage>
</organism>
<dbReference type="EMBL" id="FSRM01000002">
    <property type="protein sequence ID" value="SIO50162.1"/>
    <property type="molecule type" value="Genomic_DNA"/>
</dbReference>
<dbReference type="RefSeq" id="WP_074267622.1">
    <property type="nucleotide sequence ID" value="NZ_FSRM01000002.1"/>
</dbReference>
<accession>A0A1N6JBD6</accession>
<dbReference type="AlphaFoldDB" id="A0A1N6JBD6"/>
<reference evidence="4 5" key="1">
    <citation type="submission" date="2016-11" db="EMBL/GenBank/DDBJ databases">
        <authorList>
            <person name="Jaros S."/>
            <person name="Januszkiewicz K."/>
            <person name="Wedrychowicz H."/>
        </authorList>
    </citation>
    <scope>NUCLEOTIDE SEQUENCE [LARGE SCALE GENOMIC DNA]</scope>
    <source>
        <strain evidence="3 4">GAS86</strain>
        <strain evidence="2 5">GAS95</strain>
    </source>
</reference>
<gene>
    <name evidence="2" type="ORF">SAMN05444165_2977</name>
    <name evidence="3" type="ORF">SAMN05444168_5680</name>
</gene>
<keyword evidence="5" id="KW-1185">Reference proteome</keyword>
<dbReference type="Proteomes" id="UP000185151">
    <property type="component" value="Unassembled WGS sequence"/>
</dbReference>
<dbReference type="Proteomes" id="UP000184693">
    <property type="component" value="Unassembled WGS sequence"/>
</dbReference>
<evidence type="ECO:0000313" key="5">
    <source>
        <dbReference type="Proteomes" id="UP000185151"/>
    </source>
</evidence>
<evidence type="ECO:0000313" key="2">
    <source>
        <dbReference type="EMBL" id="SIO41531.1"/>
    </source>
</evidence>